<gene>
    <name evidence="1" type="ORF">MBELCI_3707</name>
</gene>
<evidence type="ECO:0000313" key="2">
    <source>
        <dbReference type="Proteomes" id="UP000016566"/>
    </source>
</evidence>
<dbReference type="Gene3D" id="2.30.40.10">
    <property type="entry name" value="Urease, subunit C, domain 1"/>
    <property type="match status" value="1"/>
</dbReference>
<dbReference type="AlphaFoldDB" id="U2Z870"/>
<dbReference type="EMBL" id="BATB01000122">
    <property type="protein sequence ID" value="GAD57655.1"/>
    <property type="molecule type" value="Genomic_DNA"/>
</dbReference>
<dbReference type="InterPro" id="IPR011059">
    <property type="entry name" value="Metal-dep_hydrolase_composite"/>
</dbReference>
<name>U2Z870_9RHOB</name>
<reference evidence="1" key="1">
    <citation type="journal article" date="2013" name="Genome Announc.">
        <title>Draft Genome Sequence of Loktanella cinnabarina LL-001T, Isolated from Deep-Sea Floor Sediment.</title>
        <authorList>
            <person name="Nishi S."/>
            <person name="Tsubouchi T."/>
            <person name="Takaki Y."/>
            <person name="Koyanagi R."/>
            <person name="Satoh N."/>
            <person name="Maruyama T."/>
            <person name="Hatada Y."/>
        </authorList>
    </citation>
    <scope>NUCLEOTIDE SEQUENCE [LARGE SCALE GENOMIC DNA]</scope>
    <source>
        <strain evidence="1">LL-001</strain>
    </source>
</reference>
<protein>
    <submittedName>
        <fullName evidence="1">Uncharacterized protein</fullName>
    </submittedName>
</protein>
<sequence>MVIIGDKIEAIEAGYVERDGAEIIDLKDEFALPRLFDSHSHMASQLGSDARLLTVENSDADWTLLDALFVTCPPPVPWS</sequence>
<dbReference type="Proteomes" id="UP000016566">
    <property type="component" value="Unassembled WGS sequence"/>
</dbReference>
<dbReference type="eggNOG" id="COG1228">
    <property type="taxonomic scope" value="Bacteria"/>
</dbReference>
<comment type="caution">
    <text evidence="1">The sequence shown here is derived from an EMBL/GenBank/DDBJ whole genome shotgun (WGS) entry which is preliminary data.</text>
</comment>
<dbReference type="STRING" id="1337093.MBELCI_3707"/>
<dbReference type="Gene3D" id="3.20.20.140">
    <property type="entry name" value="Metal-dependent hydrolases"/>
    <property type="match status" value="1"/>
</dbReference>
<keyword evidence="2" id="KW-1185">Reference proteome</keyword>
<dbReference type="GO" id="GO:0016810">
    <property type="term" value="F:hydrolase activity, acting on carbon-nitrogen (but not peptide) bonds"/>
    <property type="evidence" value="ECO:0007669"/>
    <property type="project" value="InterPro"/>
</dbReference>
<dbReference type="SUPFAM" id="SSF51338">
    <property type="entry name" value="Composite domain of metallo-dependent hydrolases"/>
    <property type="match status" value="1"/>
</dbReference>
<evidence type="ECO:0000313" key="1">
    <source>
        <dbReference type="EMBL" id="GAD57655.1"/>
    </source>
</evidence>
<proteinExistence type="predicted"/>
<accession>U2Z870</accession>
<organism evidence="1 2">
    <name type="scientific">Limimaricola cinnabarinus LL-001</name>
    <dbReference type="NCBI Taxonomy" id="1337093"/>
    <lineage>
        <taxon>Bacteria</taxon>
        <taxon>Pseudomonadati</taxon>
        <taxon>Pseudomonadota</taxon>
        <taxon>Alphaproteobacteria</taxon>
        <taxon>Rhodobacterales</taxon>
        <taxon>Paracoccaceae</taxon>
        <taxon>Limimaricola</taxon>
    </lineage>
</organism>